<evidence type="ECO:0000313" key="1">
    <source>
        <dbReference type="EMBL" id="KAG6113961.1"/>
    </source>
</evidence>
<comment type="caution">
    <text evidence="1">The sequence shown here is derived from an EMBL/GenBank/DDBJ whole genome shotgun (WGS) entry which is preliminary data.</text>
</comment>
<dbReference type="Proteomes" id="UP000732380">
    <property type="component" value="Unassembled WGS sequence"/>
</dbReference>
<dbReference type="EMBL" id="SRQM01000278">
    <property type="protein sequence ID" value="KAG6113961.1"/>
    <property type="molecule type" value="Genomic_DNA"/>
</dbReference>
<name>A0A9P7Q013_9HYPO</name>
<dbReference type="AlphaFoldDB" id="A0A9P7Q013"/>
<sequence>MTSTPKSNKRRKTSKIPLISITNDQASLVNNVIEAGMTKAYEAGCKWSFKHTSSSLQHELKNYGSLAGHIVMLQGDQVTQDMKDTVARRLNEYLGRAKAHSPNDQVLDAIHNETRSQLQDLGIVAFAHS</sequence>
<organism evidence="1 2">
    <name type="scientific">Claviceps humidiphila</name>
    <dbReference type="NCBI Taxonomy" id="1294629"/>
    <lineage>
        <taxon>Eukaryota</taxon>
        <taxon>Fungi</taxon>
        <taxon>Dikarya</taxon>
        <taxon>Ascomycota</taxon>
        <taxon>Pezizomycotina</taxon>
        <taxon>Sordariomycetes</taxon>
        <taxon>Hypocreomycetidae</taxon>
        <taxon>Hypocreales</taxon>
        <taxon>Clavicipitaceae</taxon>
        <taxon>Claviceps</taxon>
    </lineage>
</organism>
<protein>
    <submittedName>
        <fullName evidence="1">Uncharacterized protein</fullName>
    </submittedName>
</protein>
<proteinExistence type="predicted"/>
<reference evidence="1 2" key="1">
    <citation type="journal article" date="2020" name="bioRxiv">
        <title>Whole genome comparisons of ergot fungi reveals the divergence and evolution of species within the genus Claviceps are the result of varying mechanisms driving genome evolution and host range expansion.</title>
        <authorList>
            <person name="Wyka S.A."/>
            <person name="Mondo S.J."/>
            <person name="Liu M."/>
            <person name="Dettman J."/>
            <person name="Nalam V."/>
            <person name="Broders K.D."/>
        </authorList>
    </citation>
    <scope>NUCLEOTIDE SEQUENCE [LARGE SCALE GENOMIC DNA]</scope>
    <source>
        <strain evidence="1 2">LM576</strain>
    </source>
</reference>
<accession>A0A9P7Q013</accession>
<evidence type="ECO:0000313" key="2">
    <source>
        <dbReference type="Proteomes" id="UP000732380"/>
    </source>
</evidence>
<gene>
    <name evidence="1" type="ORF">E4U13_003558</name>
</gene>
<keyword evidence="2" id="KW-1185">Reference proteome</keyword>